<organism evidence="10 11">
    <name type="scientific">Rhodanobacter aciditrophus</name>
    <dbReference type="NCBI Taxonomy" id="1623218"/>
    <lineage>
        <taxon>Bacteria</taxon>
        <taxon>Pseudomonadati</taxon>
        <taxon>Pseudomonadota</taxon>
        <taxon>Gammaproteobacteria</taxon>
        <taxon>Lysobacterales</taxon>
        <taxon>Rhodanobacteraceae</taxon>
        <taxon>Rhodanobacter</taxon>
    </lineage>
</organism>
<dbReference type="EMBL" id="JBHTMN010000011">
    <property type="protein sequence ID" value="MFD1383717.1"/>
    <property type="molecule type" value="Genomic_DNA"/>
</dbReference>
<evidence type="ECO:0000259" key="9">
    <source>
        <dbReference type="PROSITE" id="PS51123"/>
    </source>
</evidence>
<keyword evidence="10" id="KW-0966">Cell projection</keyword>
<keyword evidence="10" id="KW-0282">Flagellum</keyword>
<dbReference type="InterPro" id="IPR050330">
    <property type="entry name" value="Bact_OuterMem_StrucFunc"/>
</dbReference>
<evidence type="ECO:0000256" key="3">
    <source>
        <dbReference type="ARBA" id="ARBA00022475"/>
    </source>
</evidence>
<dbReference type="PANTHER" id="PTHR30329">
    <property type="entry name" value="STATOR ELEMENT OF FLAGELLAR MOTOR COMPLEX"/>
    <property type="match status" value="1"/>
</dbReference>
<comment type="similarity">
    <text evidence="2">Belongs to the MotB family.</text>
</comment>
<comment type="subcellular location">
    <subcellularLocation>
        <location evidence="1">Cell membrane</location>
        <topology evidence="1">Single-pass membrane protein</topology>
    </subcellularLocation>
</comment>
<feature type="domain" description="OmpA-like" evidence="9">
    <location>
        <begin position="130"/>
        <end position="251"/>
    </location>
</feature>
<keyword evidence="11" id="KW-1185">Reference proteome</keyword>
<reference evidence="11" key="1">
    <citation type="journal article" date="2019" name="Int. J. Syst. Evol. Microbiol.">
        <title>The Global Catalogue of Microorganisms (GCM) 10K type strain sequencing project: providing services to taxonomists for standard genome sequencing and annotation.</title>
        <authorList>
            <consortium name="The Broad Institute Genomics Platform"/>
            <consortium name="The Broad Institute Genome Sequencing Center for Infectious Disease"/>
            <person name="Wu L."/>
            <person name="Ma J."/>
        </authorList>
    </citation>
    <scope>NUCLEOTIDE SEQUENCE [LARGE SCALE GENOMIC DNA]</scope>
    <source>
        <strain evidence="11">JCM 30774</strain>
    </source>
</reference>
<sequence length="262" mass="29347">MSDPLFDDDDNAGWIFTFADLMSLLLVFFILLYSLSRMTETTLVAALSSIQIALNSNGALVRQDPLKYSGGGTETIKPVEPQMATNKELTYAEEPVDEVVREEVNTIANDVASRFNAASMDSQVSVFEDGEKITIRIDGASLFESGEAEILYTALPIYQTLLAIFNKYPDYDINIKGHTDNIPINTTRFPSNWELSAIRATTTLRYFLENDIPAERMTATGYADSIPLVRNDTPANRAQNRRVEFVLQRDKDKPIPFTQNNP</sequence>
<dbReference type="CDD" id="cd07185">
    <property type="entry name" value="OmpA_C-like"/>
    <property type="match status" value="1"/>
</dbReference>
<accession>A0ABW4B0J9</accession>
<evidence type="ECO:0000256" key="4">
    <source>
        <dbReference type="ARBA" id="ARBA00022692"/>
    </source>
</evidence>
<keyword evidence="4 8" id="KW-0812">Transmembrane</keyword>
<dbReference type="PROSITE" id="PS51123">
    <property type="entry name" value="OMPA_2"/>
    <property type="match status" value="1"/>
</dbReference>
<dbReference type="RefSeq" id="WP_377367249.1">
    <property type="nucleotide sequence ID" value="NZ_JBHTMN010000011.1"/>
</dbReference>
<keyword evidence="5 8" id="KW-1133">Transmembrane helix</keyword>
<evidence type="ECO:0000256" key="6">
    <source>
        <dbReference type="ARBA" id="ARBA00023136"/>
    </source>
</evidence>
<protein>
    <submittedName>
        <fullName evidence="10">Flagellar motor protein MotB</fullName>
    </submittedName>
</protein>
<keyword evidence="6 7" id="KW-0472">Membrane</keyword>
<keyword evidence="3" id="KW-1003">Cell membrane</keyword>
<feature type="transmembrane region" description="Helical" evidence="8">
    <location>
        <begin position="12"/>
        <end position="33"/>
    </location>
</feature>
<comment type="caution">
    <text evidence="10">The sequence shown here is derived from an EMBL/GenBank/DDBJ whole genome shotgun (WGS) entry which is preliminary data.</text>
</comment>
<evidence type="ECO:0000256" key="5">
    <source>
        <dbReference type="ARBA" id="ARBA00022989"/>
    </source>
</evidence>
<dbReference type="Pfam" id="PF13677">
    <property type="entry name" value="MotB_plug"/>
    <property type="match status" value="1"/>
</dbReference>
<keyword evidence="10" id="KW-0969">Cilium</keyword>
<evidence type="ECO:0000313" key="10">
    <source>
        <dbReference type="EMBL" id="MFD1383717.1"/>
    </source>
</evidence>
<proteinExistence type="inferred from homology"/>
<dbReference type="InterPro" id="IPR025713">
    <property type="entry name" value="MotB-like_N_dom"/>
</dbReference>
<dbReference type="Proteomes" id="UP001597059">
    <property type="component" value="Unassembled WGS sequence"/>
</dbReference>
<evidence type="ECO:0000313" key="11">
    <source>
        <dbReference type="Proteomes" id="UP001597059"/>
    </source>
</evidence>
<dbReference type="PANTHER" id="PTHR30329:SF21">
    <property type="entry name" value="LIPOPROTEIN YIAD-RELATED"/>
    <property type="match status" value="1"/>
</dbReference>
<evidence type="ECO:0000256" key="7">
    <source>
        <dbReference type="PROSITE-ProRule" id="PRU00473"/>
    </source>
</evidence>
<dbReference type="Gene3D" id="3.30.1330.60">
    <property type="entry name" value="OmpA-like domain"/>
    <property type="match status" value="1"/>
</dbReference>
<evidence type="ECO:0000256" key="2">
    <source>
        <dbReference type="ARBA" id="ARBA00008914"/>
    </source>
</evidence>
<gene>
    <name evidence="10" type="ORF">ACFQ45_10080</name>
</gene>
<dbReference type="SUPFAM" id="SSF103088">
    <property type="entry name" value="OmpA-like"/>
    <property type="match status" value="1"/>
</dbReference>
<evidence type="ECO:0000256" key="1">
    <source>
        <dbReference type="ARBA" id="ARBA00004162"/>
    </source>
</evidence>
<dbReference type="InterPro" id="IPR036737">
    <property type="entry name" value="OmpA-like_sf"/>
</dbReference>
<name>A0ABW4B0J9_9GAMM</name>
<evidence type="ECO:0000256" key="8">
    <source>
        <dbReference type="SAM" id="Phobius"/>
    </source>
</evidence>
<dbReference type="InterPro" id="IPR006665">
    <property type="entry name" value="OmpA-like"/>
</dbReference>
<dbReference type="Pfam" id="PF00691">
    <property type="entry name" value="OmpA"/>
    <property type="match status" value="1"/>
</dbReference>